<evidence type="ECO:0000313" key="3">
    <source>
        <dbReference type="Proteomes" id="UP000623467"/>
    </source>
</evidence>
<dbReference type="SUPFAM" id="SSF48452">
    <property type="entry name" value="TPR-like"/>
    <property type="match status" value="3"/>
</dbReference>
<keyword evidence="3" id="KW-1185">Reference proteome</keyword>
<protein>
    <submittedName>
        <fullName evidence="2">TPR-like protein</fullName>
    </submittedName>
</protein>
<dbReference type="Gene3D" id="1.25.40.10">
    <property type="entry name" value="Tetratricopeptide repeat domain"/>
    <property type="match status" value="2"/>
</dbReference>
<comment type="caution">
    <text evidence="2">The sequence shown here is derived from an EMBL/GenBank/DDBJ whole genome shotgun (WGS) entry which is preliminary data.</text>
</comment>
<dbReference type="InterPro" id="IPR027417">
    <property type="entry name" value="P-loop_NTPase"/>
</dbReference>
<dbReference type="Gene3D" id="3.40.50.300">
    <property type="entry name" value="P-loop containing nucleotide triphosphate hydrolases"/>
    <property type="match status" value="1"/>
</dbReference>
<dbReference type="PANTHER" id="PTHR46082">
    <property type="entry name" value="ATP/GTP-BINDING PROTEIN-RELATED"/>
    <property type="match status" value="1"/>
</dbReference>
<evidence type="ECO:0000256" key="1">
    <source>
        <dbReference type="SAM" id="MobiDB-lite"/>
    </source>
</evidence>
<dbReference type="Pfam" id="PF13374">
    <property type="entry name" value="TPR_10"/>
    <property type="match status" value="1"/>
</dbReference>
<dbReference type="EMBL" id="JACAZH010000025">
    <property type="protein sequence ID" value="KAF7342680.1"/>
    <property type="molecule type" value="Genomic_DNA"/>
</dbReference>
<dbReference type="AlphaFoldDB" id="A0A8H6XLW2"/>
<organism evidence="2 3">
    <name type="scientific">Mycena sanguinolenta</name>
    <dbReference type="NCBI Taxonomy" id="230812"/>
    <lineage>
        <taxon>Eukaryota</taxon>
        <taxon>Fungi</taxon>
        <taxon>Dikarya</taxon>
        <taxon>Basidiomycota</taxon>
        <taxon>Agaricomycotina</taxon>
        <taxon>Agaricomycetes</taxon>
        <taxon>Agaricomycetidae</taxon>
        <taxon>Agaricales</taxon>
        <taxon>Marasmiineae</taxon>
        <taxon>Mycenaceae</taxon>
        <taxon>Mycena</taxon>
    </lineage>
</organism>
<proteinExistence type="predicted"/>
<sequence length="844" mass="93987">MRFWRRLFHGSRAQPSSFSPSPAPAPIEHPEMAEMIQQTSILTLSQQLEGTMFTQAQSPPMQLSITGGQGGPGGLGHPQGIGGPGGAGMGPTVNITAQQLNLSTLALEQASQQSNIQAAQIGIHCPPPSQIFQGRRDILDKMHDFFNSNPGTRKIYVLHGLGGAGKTQITLKFIKESSSCFSDVFFIDTSTIATIDTGLKNIAIMKSAGDSQQEGLLWLTSQVQAWLLVLDNADDPSINLQEFLPECDHGNIIITSRNPGLCVHAGSESLVSDMEEQDAVVLLLKSAAQKVTAVTEQIATEIVKVLFYFPLAIIQAGAFISKSRNLGNYLALYTKNQKKLLSEKPAQLQDRYKWTVYTTWQMSFDRLSPPAAMLLQHCLFLHYNGISEEIFHYASEYQFYSNGPSKEELQEPLELLSHFLSPTGEWDSLQFTIIMNEVQAYSLISFDEETRLFSVHPLVHAWGRATLSNTTRHMHTIGTILGMTIWECPEGDNVLPSLVLYPHVELSVQSGLYLAPSFRHWYGLFCREAGKYKESANILEAVLEERKQLPGDEHPNTLITMTQLAHTIWHLGEYQQAKGLEITVLEKQKQILGDNHPDTLLSMGNLASTYSALGEYQEAKDLEITVLEKQKQILGDNHPGTLLTMGNLASTYASLGEHQEAKDLKITVLEKRKQILGDNHPDTLLAMGNLASTYSDLGAYQEAKDLEIAVLEKRKQILGDNHPDTLCAMANLACTYRDLGEYQETKDLEITVLEKRKQILGENHSHTILSMSNLAGTYRRLKEYQKTKELYVIVLEKRKQVLGDTHPATLHSMRRLASTYSHLGEHQKAQELRDSLQKLEIAAN</sequence>
<accession>A0A8H6XLW2</accession>
<dbReference type="PANTHER" id="PTHR46082:SF11">
    <property type="entry name" value="AAA+ ATPASE DOMAIN-CONTAINING PROTEIN-RELATED"/>
    <property type="match status" value="1"/>
</dbReference>
<dbReference type="SUPFAM" id="SSF52540">
    <property type="entry name" value="P-loop containing nucleoside triphosphate hydrolases"/>
    <property type="match status" value="1"/>
</dbReference>
<name>A0A8H6XLW2_9AGAR</name>
<dbReference type="Proteomes" id="UP000623467">
    <property type="component" value="Unassembled WGS sequence"/>
</dbReference>
<dbReference type="OrthoDB" id="2953367at2759"/>
<gene>
    <name evidence="2" type="ORF">MSAN_02025800</name>
</gene>
<dbReference type="InterPro" id="IPR053137">
    <property type="entry name" value="NLR-like"/>
</dbReference>
<reference evidence="2" key="1">
    <citation type="submission" date="2020-05" db="EMBL/GenBank/DDBJ databases">
        <title>Mycena genomes resolve the evolution of fungal bioluminescence.</title>
        <authorList>
            <person name="Tsai I.J."/>
        </authorList>
    </citation>
    <scope>NUCLEOTIDE SEQUENCE</scope>
    <source>
        <strain evidence="2">160909Yilan</strain>
    </source>
</reference>
<feature type="region of interest" description="Disordered" evidence="1">
    <location>
        <begin position="1"/>
        <end position="27"/>
    </location>
</feature>
<dbReference type="Pfam" id="PF13424">
    <property type="entry name" value="TPR_12"/>
    <property type="match status" value="3"/>
</dbReference>
<dbReference type="InterPro" id="IPR011990">
    <property type="entry name" value="TPR-like_helical_dom_sf"/>
</dbReference>
<feature type="compositionally biased region" description="Low complexity" evidence="1">
    <location>
        <begin position="11"/>
        <end position="20"/>
    </location>
</feature>
<evidence type="ECO:0000313" key="2">
    <source>
        <dbReference type="EMBL" id="KAF7342680.1"/>
    </source>
</evidence>